<protein>
    <submittedName>
        <fullName evidence="2">Uncharacterized protein</fullName>
    </submittedName>
</protein>
<reference evidence="2 3" key="1">
    <citation type="submission" date="2020-08" db="EMBL/GenBank/DDBJ databases">
        <title>Genomic Encyclopedia of Type Strains, Phase IV (KMG-IV): sequencing the most valuable type-strain genomes for metagenomic binning, comparative biology and taxonomic classification.</title>
        <authorList>
            <person name="Goeker M."/>
        </authorList>
    </citation>
    <scope>NUCLEOTIDE SEQUENCE [LARGE SCALE GENOMIC DNA]</scope>
    <source>
        <strain evidence="2 3">DSM 21255</strain>
    </source>
</reference>
<evidence type="ECO:0000313" key="2">
    <source>
        <dbReference type="EMBL" id="MBB6478210.1"/>
    </source>
</evidence>
<feature type="transmembrane region" description="Helical" evidence="1">
    <location>
        <begin position="76"/>
        <end position="96"/>
    </location>
</feature>
<proteinExistence type="predicted"/>
<evidence type="ECO:0000256" key="1">
    <source>
        <dbReference type="SAM" id="Phobius"/>
    </source>
</evidence>
<sequence length="235" mass="27449">MNQNGEPEMTEERRGTTANPVFPKQILSVVGDPIYEDESDNSGSRWPVLGVAFLVAVFFIWDLGRMMDHYQATQSFWGSIDYASIIFVLFAIYYLLGQALTSYHLRLTDTALICEYRTWFRTHRTEIPYDCLYGVHTHKARVANNVKFRYKWRWYSLLDSRPLYALFCKIPRPGKKPQFGRALFKAEPQFLLGLNEYLPGRVGITEEETTYHVLLDESKRMDEVERLKAARKQAK</sequence>
<dbReference type="EMBL" id="JACHHI010000006">
    <property type="protein sequence ID" value="MBB6478210.1"/>
    <property type="molecule type" value="Genomic_DNA"/>
</dbReference>
<keyword evidence="3" id="KW-1185">Reference proteome</keyword>
<keyword evidence="1" id="KW-0472">Membrane</keyword>
<dbReference type="RefSeq" id="WP_159822506.1">
    <property type="nucleotide sequence ID" value="NZ_CABWNB010000002.1"/>
</dbReference>
<keyword evidence="1" id="KW-0812">Transmembrane</keyword>
<comment type="caution">
    <text evidence="2">The sequence shown here is derived from an EMBL/GenBank/DDBJ whole genome shotgun (WGS) entry which is preliminary data.</text>
</comment>
<keyword evidence="1" id="KW-1133">Transmembrane helix</keyword>
<accession>A0A841R566</accession>
<dbReference type="OrthoDB" id="1630385at2"/>
<gene>
    <name evidence="2" type="ORF">HNR45_001280</name>
</gene>
<dbReference type="AlphaFoldDB" id="A0A841R566"/>
<name>A0A841R566_9FIRM</name>
<dbReference type="GeneID" id="93486535"/>
<dbReference type="Proteomes" id="UP000591941">
    <property type="component" value="Unassembled WGS sequence"/>
</dbReference>
<organism evidence="2 3">
    <name type="scientific">Negativicoccus succinicivorans</name>
    <dbReference type="NCBI Taxonomy" id="620903"/>
    <lineage>
        <taxon>Bacteria</taxon>
        <taxon>Bacillati</taxon>
        <taxon>Bacillota</taxon>
        <taxon>Negativicutes</taxon>
        <taxon>Veillonellales</taxon>
        <taxon>Veillonellaceae</taxon>
        <taxon>Negativicoccus</taxon>
    </lineage>
</organism>
<evidence type="ECO:0000313" key="3">
    <source>
        <dbReference type="Proteomes" id="UP000591941"/>
    </source>
</evidence>
<feature type="transmembrane region" description="Helical" evidence="1">
    <location>
        <begin position="46"/>
        <end position="64"/>
    </location>
</feature>